<dbReference type="EMBL" id="BRYB01006200">
    <property type="protein sequence ID" value="GMI51734.1"/>
    <property type="molecule type" value="Genomic_DNA"/>
</dbReference>
<dbReference type="Proteomes" id="UP001165060">
    <property type="component" value="Unassembled WGS sequence"/>
</dbReference>
<comment type="caution">
    <text evidence="2">The sequence shown here is derived from an EMBL/GenBank/DDBJ whole genome shotgun (WGS) entry which is preliminary data.</text>
</comment>
<keyword evidence="1" id="KW-0472">Membrane</keyword>
<proteinExistence type="predicted"/>
<accession>A0ABQ6N9B6</accession>
<protein>
    <submittedName>
        <fullName evidence="2">Uncharacterized protein</fullName>
    </submittedName>
</protein>
<organism evidence="2 3">
    <name type="scientific">Tetraparma gracilis</name>
    <dbReference type="NCBI Taxonomy" id="2962635"/>
    <lineage>
        <taxon>Eukaryota</taxon>
        <taxon>Sar</taxon>
        <taxon>Stramenopiles</taxon>
        <taxon>Ochrophyta</taxon>
        <taxon>Bolidophyceae</taxon>
        <taxon>Parmales</taxon>
        <taxon>Triparmaceae</taxon>
        <taxon>Tetraparma</taxon>
    </lineage>
</organism>
<name>A0ABQ6N9B6_9STRA</name>
<keyword evidence="1" id="KW-1133">Transmembrane helix</keyword>
<keyword evidence="1" id="KW-0812">Transmembrane</keyword>
<feature type="transmembrane region" description="Helical" evidence="1">
    <location>
        <begin position="97"/>
        <end position="121"/>
    </location>
</feature>
<keyword evidence="3" id="KW-1185">Reference proteome</keyword>
<evidence type="ECO:0000313" key="3">
    <source>
        <dbReference type="Proteomes" id="UP001165060"/>
    </source>
</evidence>
<evidence type="ECO:0000313" key="2">
    <source>
        <dbReference type="EMBL" id="GMI51734.1"/>
    </source>
</evidence>
<evidence type="ECO:0000256" key="1">
    <source>
        <dbReference type="SAM" id="Phobius"/>
    </source>
</evidence>
<gene>
    <name evidence="2" type="ORF">TeGR_g2550</name>
</gene>
<sequence>MPFRLPSPPPSATVLSLDPLVYTVPLLSPSDASGLLAHAESRLLAEPLERSNPPAATLSPDGLRPLPLLCLLSGAPSAVAASRLPGHTFEALLSASALPVLLFSLLASLLLPLALACISAAS</sequence>
<feature type="non-terminal residue" evidence="2">
    <location>
        <position position="122"/>
    </location>
</feature>
<reference evidence="2 3" key="1">
    <citation type="journal article" date="2023" name="Commun. Biol.">
        <title>Genome analysis of Parmales, the sister group of diatoms, reveals the evolutionary specialization of diatoms from phago-mixotrophs to photoautotrophs.</title>
        <authorList>
            <person name="Ban H."/>
            <person name="Sato S."/>
            <person name="Yoshikawa S."/>
            <person name="Yamada K."/>
            <person name="Nakamura Y."/>
            <person name="Ichinomiya M."/>
            <person name="Sato N."/>
            <person name="Blanc-Mathieu R."/>
            <person name="Endo H."/>
            <person name="Kuwata A."/>
            <person name="Ogata H."/>
        </authorList>
    </citation>
    <scope>NUCLEOTIDE SEQUENCE [LARGE SCALE GENOMIC DNA]</scope>
</reference>